<dbReference type="VEuPathDB" id="MicrosporidiaDB:NEDG_00146"/>
<dbReference type="Gene3D" id="1.25.40.440">
    <property type="entry name" value="Nucleoporin, helical domain, central subdomain"/>
    <property type="match status" value="1"/>
</dbReference>
<dbReference type="InterPro" id="IPR014908">
    <property type="entry name" value="Nucleoporin_Nup133/Nup155_N"/>
</dbReference>
<dbReference type="GO" id="GO:0006606">
    <property type="term" value="P:protein import into nucleus"/>
    <property type="evidence" value="ECO:0007669"/>
    <property type="project" value="TreeGrafter"/>
</dbReference>
<dbReference type="EMBL" id="LTDL01000014">
    <property type="protein sequence ID" value="OAG31671.1"/>
    <property type="molecule type" value="Genomic_DNA"/>
</dbReference>
<accession>A0A177EJM5</accession>
<reference evidence="7 8" key="1">
    <citation type="submission" date="2016-02" db="EMBL/GenBank/DDBJ databases">
        <title>Discovery of a natural microsporidian pathogen with a broad tissue tropism in Caenorhabditis elegans.</title>
        <authorList>
            <person name="Luallen R.J."/>
            <person name="Reinke A.W."/>
            <person name="Tong L."/>
            <person name="Botts M.R."/>
            <person name="Felix M.-A."/>
            <person name="Troemel E.R."/>
        </authorList>
    </citation>
    <scope>NUCLEOTIDE SEQUENCE [LARGE SCALE GENOMIC DNA]</scope>
    <source>
        <strain evidence="7 8">JUm2807</strain>
    </source>
</reference>
<dbReference type="PANTHER" id="PTHR10350:SF6">
    <property type="entry name" value="NUCLEAR PORE COMPLEX PROTEIN NUP155"/>
    <property type="match status" value="1"/>
</dbReference>
<protein>
    <submittedName>
        <fullName evidence="7">Nuclear pore complex protein Nup155</fullName>
    </submittedName>
</protein>
<dbReference type="GO" id="GO:0036228">
    <property type="term" value="P:protein localization to nuclear inner membrane"/>
    <property type="evidence" value="ECO:0007669"/>
    <property type="project" value="TreeGrafter"/>
</dbReference>
<keyword evidence="3" id="KW-0813">Transport</keyword>
<comment type="similarity">
    <text evidence="2">Belongs to the non-repetitive/WGA-negative nucleoporin family.</text>
</comment>
<evidence type="ECO:0000256" key="3">
    <source>
        <dbReference type="ARBA" id="ARBA00022448"/>
    </source>
</evidence>
<keyword evidence="8" id="KW-1185">Reference proteome</keyword>
<dbReference type="GeneID" id="93646496"/>
<dbReference type="Pfam" id="PF08801">
    <property type="entry name" value="Nucleoporin_N"/>
    <property type="match status" value="1"/>
</dbReference>
<dbReference type="InterPro" id="IPR004870">
    <property type="entry name" value="Nucleoporin_Nup155"/>
</dbReference>
<evidence type="ECO:0000313" key="8">
    <source>
        <dbReference type="Proteomes" id="UP000185944"/>
    </source>
</evidence>
<evidence type="ECO:0000256" key="2">
    <source>
        <dbReference type="ARBA" id="ARBA00007373"/>
    </source>
</evidence>
<evidence type="ECO:0000259" key="5">
    <source>
        <dbReference type="Pfam" id="PF03177"/>
    </source>
</evidence>
<evidence type="ECO:0000256" key="4">
    <source>
        <dbReference type="ARBA" id="ARBA00023242"/>
    </source>
</evidence>
<dbReference type="InterPro" id="IPR042537">
    <property type="entry name" value="Nucleoporin_Nup155_C_2"/>
</dbReference>
<dbReference type="GO" id="GO:0017056">
    <property type="term" value="F:structural constituent of nuclear pore"/>
    <property type="evidence" value="ECO:0007669"/>
    <property type="project" value="InterPro"/>
</dbReference>
<keyword evidence="4" id="KW-0539">Nucleus</keyword>
<gene>
    <name evidence="7" type="ORF">NEDG_00146</name>
</gene>
<dbReference type="InterPro" id="IPR007187">
    <property type="entry name" value="Nucleoporin_Nup133/Nup155_C"/>
</dbReference>
<dbReference type="RefSeq" id="XP_067545272.1">
    <property type="nucleotide sequence ID" value="XM_067687564.1"/>
</dbReference>
<comment type="caution">
    <text evidence="7">The sequence shown here is derived from an EMBL/GenBank/DDBJ whole genome shotgun (WGS) entry which is preliminary data.</text>
</comment>
<sequence length="1039" mass="115764">MDKYNEVQRAAVGAKNTLGLPEHTVKDFSTSSYTFDASVFKKKSVPFPREISEVMQAGGNIGTVDGLNLVWASERGRVVLWNFAASLVHEIETKTSEVLAIYPIQPKAGTFIKNVHSCLLLFTDAEVSLVCLCTDPIAFVETGAIAGLPVQMSAVCETRDERVFLGGIDGNIYEFVYGCSRWTGNNSASVTCLTSGLLSHLLPFIYAMGKRTMVLQILPTKRGFLVLYEDGVVDAFDTQNRFRKIRTADLSPLKIRDPATLQMLPINGGGYEVYLMLPNGERAFLDGGGFIAGRRTLPPNRTQRVNRGGVPQITTQESFYSIGKHLVILGKTGNEGVVSVISPNRDKEGPAENCSTIFASSSGYLQAALASQEFTGRQILNPAEKLLMGEELVLLAPDRIDTFQIMEGVEYMERATTNPEGLMLFKQRNGPEHTLHAALYAIALGNSSIAIENLFKKTTDIHRHVISDCMGSIIYSLWDRDLLEVLAVQAGNDLEANLYLEELERAIEKLQRLKMFVLRHSTSQESLRLADGHTVTDGISDVIETLQYIAILFETDALYVLSETYKQATLEEDSPAISLSTLVYPDSRYRKTSLEILVDLHLRQKASIEGISEALNEKCPTLFALSDSLYLRGKEAIEKATRATTKEDKNWYLEKSINFFQKASRDQIPAIVEAYAKIKYSRGILYIVRAVFNQLTKEESVAHLSRAICTEEFLKEGLQDERASFCTCLLDAVIVKIKNNEVSIDILLKAKSRYLEEYLNRLDETSDDIELCDLVWKYHLKNHTYQIAALYLLRTAERARPFITLQKRIEYLAIACTMQAASGPNHALANGPIKEFAPKLGKIARDRLDMAQKQLDVMSAVADIYNPENIAPEVEDQISSVFVRLETELLGYEELFEICVTHGFSLLALKISTMGLVDDDTLHKQLWNDVLSGDYNYCVRVLQDNKVATSSVSAELLGEILLKKRLAYPEGKNVGLVLLGLGYSSITVARIFEEKAESTEYASPKEKRAVLNEAVAFCESQNLSELAHRMTCLKTTLGL</sequence>
<dbReference type="GO" id="GO:0000972">
    <property type="term" value="P:transcription-dependent tethering of RNA polymerase II gene DNA at nuclear periphery"/>
    <property type="evidence" value="ECO:0007669"/>
    <property type="project" value="TreeGrafter"/>
</dbReference>
<dbReference type="PANTHER" id="PTHR10350">
    <property type="entry name" value="NUCLEAR PORE COMPLEX PROTEIN NUP155"/>
    <property type="match status" value="1"/>
</dbReference>
<feature type="domain" description="Nucleoporin Nup133/Nup155-like N-terminal" evidence="6">
    <location>
        <begin position="40"/>
        <end position="251"/>
    </location>
</feature>
<dbReference type="OrthoDB" id="338970at2759"/>
<dbReference type="Proteomes" id="UP000185944">
    <property type="component" value="Unassembled WGS sequence"/>
</dbReference>
<dbReference type="Pfam" id="PF03177">
    <property type="entry name" value="Nucleoporin_C"/>
    <property type="match status" value="2"/>
</dbReference>
<dbReference type="GO" id="GO:0006405">
    <property type="term" value="P:RNA export from nucleus"/>
    <property type="evidence" value="ECO:0007669"/>
    <property type="project" value="TreeGrafter"/>
</dbReference>
<name>A0A177EJM5_9MICR</name>
<comment type="subcellular location">
    <subcellularLocation>
        <location evidence="1">Nucleus</location>
    </subcellularLocation>
</comment>
<dbReference type="STRING" id="1805483.A0A177EJM5"/>
<feature type="domain" description="Nucleoporin Nup133/Nup155-like C-terminal" evidence="5">
    <location>
        <begin position="745"/>
        <end position="891"/>
    </location>
</feature>
<evidence type="ECO:0000313" key="7">
    <source>
        <dbReference type="EMBL" id="OAG31671.1"/>
    </source>
</evidence>
<proteinExistence type="inferred from homology"/>
<feature type="domain" description="Nucleoporin Nup133/Nup155-like C-terminal" evidence="5">
    <location>
        <begin position="541"/>
        <end position="725"/>
    </location>
</feature>
<organism evidence="7 8">
    <name type="scientific">Nematocida displodere</name>
    <dbReference type="NCBI Taxonomy" id="1805483"/>
    <lineage>
        <taxon>Eukaryota</taxon>
        <taxon>Fungi</taxon>
        <taxon>Fungi incertae sedis</taxon>
        <taxon>Microsporidia</taxon>
        <taxon>Nematocida</taxon>
    </lineage>
</organism>
<dbReference type="GO" id="GO:0044611">
    <property type="term" value="C:nuclear pore inner ring"/>
    <property type="evidence" value="ECO:0007669"/>
    <property type="project" value="TreeGrafter"/>
</dbReference>
<dbReference type="AlphaFoldDB" id="A0A177EJM5"/>
<evidence type="ECO:0000259" key="6">
    <source>
        <dbReference type="Pfam" id="PF08801"/>
    </source>
</evidence>
<evidence type="ECO:0000256" key="1">
    <source>
        <dbReference type="ARBA" id="ARBA00004123"/>
    </source>
</evidence>